<protein>
    <recommendedName>
        <fullName evidence="1">PilZ domain-containing protein</fullName>
    </recommendedName>
</protein>
<accession>A0A0M6YJL1</accession>
<dbReference type="STRING" id="420998.JDO7802_02572"/>
<keyword evidence="3" id="KW-1185">Reference proteome</keyword>
<sequence>MQYRSRRIPSNADVTVVICGLQLTIPLIDVSETGMKLALAYEFPPDTAITIQSARLHLHGVVSWSTQFETGVRLLQPLGKADLGELAQIAWAA</sequence>
<dbReference type="Proteomes" id="UP000049222">
    <property type="component" value="Unassembled WGS sequence"/>
</dbReference>
<evidence type="ECO:0000259" key="1">
    <source>
        <dbReference type="Pfam" id="PF07238"/>
    </source>
</evidence>
<dbReference type="SUPFAM" id="SSF141371">
    <property type="entry name" value="PilZ domain-like"/>
    <property type="match status" value="1"/>
</dbReference>
<dbReference type="Pfam" id="PF07238">
    <property type="entry name" value="PilZ"/>
    <property type="match status" value="1"/>
</dbReference>
<dbReference type="RefSeq" id="WP_055086153.1">
    <property type="nucleotide sequence ID" value="NZ_CXSU01000012.1"/>
</dbReference>
<name>A0A0M6YJL1_9RHOB</name>
<evidence type="ECO:0000313" key="3">
    <source>
        <dbReference type="Proteomes" id="UP000049222"/>
    </source>
</evidence>
<dbReference type="GO" id="GO:0035438">
    <property type="term" value="F:cyclic-di-GMP binding"/>
    <property type="evidence" value="ECO:0007669"/>
    <property type="project" value="InterPro"/>
</dbReference>
<dbReference type="OrthoDB" id="7875076at2"/>
<evidence type="ECO:0000313" key="2">
    <source>
        <dbReference type="EMBL" id="CTQ50548.1"/>
    </source>
</evidence>
<gene>
    <name evidence="2" type="ORF">JDO7802_02572</name>
</gene>
<dbReference type="AlphaFoldDB" id="A0A0M6YJL1"/>
<reference evidence="2 3" key="1">
    <citation type="submission" date="2015-07" db="EMBL/GenBank/DDBJ databases">
        <authorList>
            <person name="Noorani M."/>
        </authorList>
    </citation>
    <scope>NUCLEOTIDE SEQUENCE [LARGE SCALE GENOMIC DNA]</scope>
    <source>
        <strain evidence="2 3">CECT 7802</strain>
    </source>
</reference>
<dbReference type="InterPro" id="IPR009875">
    <property type="entry name" value="PilZ_domain"/>
</dbReference>
<proteinExistence type="predicted"/>
<feature type="domain" description="PilZ" evidence="1">
    <location>
        <begin position="4"/>
        <end position="87"/>
    </location>
</feature>
<organism evidence="2 3">
    <name type="scientific">Jannaschia donghaensis</name>
    <dbReference type="NCBI Taxonomy" id="420998"/>
    <lineage>
        <taxon>Bacteria</taxon>
        <taxon>Pseudomonadati</taxon>
        <taxon>Pseudomonadota</taxon>
        <taxon>Alphaproteobacteria</taxon>
        <taxon>Rhodobacterales</taxon>
        <taxon>Roseobacteraceae</taxon>
        <taxon>Jannaschia</taxon>
    </lineage>
</organism>
<dbReference type="EMBL" id="CXSU01000012">
    <property type="protein sequence ID" value="CTQ50548.1"/>
    <property type="molecule type" value="Genomic_DNA"/>
</dbReference>